<protein>
    <submittedName>
        <fullName evidence="9">Response regulator transcription factor</fullName>
    </submittedName>
</protein>
<keyword evidence="4" id="KW-0804">Transcription</keyword>
<dbReference type="SMART" id="SM00421">
    <property type="entry name" value="HTH_LUXR"/>
    <property type="match status" value="1"/>
</dbReference>
<feature type="domain" description="Response regulatory" evidence="8">
    <location>
        <begin position="56"/>
        <end position="172"/>
    </location>
</feature>
<dbReference type="AlphaFoldDB" id="A0AAU1ZTP5"/>
<sequence length="281" mass="29689">MSQTPLRTEWPFGPVKATRSAADQDVPTSDLAARRTALSHRTRRGGMVQRVDSTVVVGIADHEVLVRDGIRAAFERAHGIDVVADTGDESATIEMTLRHRLGVLLIDSRMAGTRGAWVTRTVRRLSPSTAVVVLASSPGGGHLDRVLRAGVAGCLLKNGNPQDLVAAVRVVATGGAVLYPEAARRVLDSVARIDTEGVERARELIGGLTTREREVLALVAQGMANGEIGRALHLSEGGVKAHISRLLTKLGCGNRVRAALIAKDAGLTEGLAVGPACFRQD</sequence>
<accession>A0AAU1ZTP5</accession>
<dbReference type="CDD" id="cd17535">
    <property type="entry name" value="REC_NarL-like"/>
    <property type="match status" value="1"/>
</dbReference>
<evidence type="ECO:0000256" key="5">
    <source>
        <dbReference type="PROSITE-ProRule" id="PRU00169"/>
    </source>
</evidence>
<gene>
    <name evidence="9" type="ORF">OHA22_05290</name>
</gene>
<dbReference type="EMBL" id="CP108222">
    <property type="protein sequence ID" value="WTT14978.1"/>
    <property type="molecule type" value="Genomic_DNA"/>
</dbReference>
<dbReference type="Pfam" id="PF00196">
    <property type="entry name" value="GerE"/>
    <property type="match status" value="1"/>
</dbReference>
<dbReference type="InterPro" id="IPR016032">
    <property type="entry name" value="Sig_transdc_resp-reg_C-effctor"/>
</dbReference>
<dbReference type="SUPFAM" id="SSF46894">
    <property type="entry name" value="C-terminal effector domain of the bipartite response regulators"/>
    <property type="match status" value="1"/>
</dbReference>
<organism evidence="9">
    <name type="scientific">Streptomyces sp. NBC_00093</name>
    <dbReference type="NCBI Taxonomy" id="2975649"/>
    <lineage>
        <taxon>Bacteria</taxon>
        <taxon>Bacillati</taxon>
        <taxon>Actinomycetota</taxon>
        <taxon>Actinomycetes</taxon>
        <taxon>Kitasatosporales</taxon>
        <taxon>Streptomycetaceae</taxon>
        <taxon>Streptomyces</taxon>
    </lineage>
</organism>
<dbReference type="GO" id="GO:0006355">
    <property type="term" value="P:regulation of DNA-templated transcription"/>
    <property type="evidence" value="ECO:0007669"/>
    <property type="project" value="InterPro"/>
</dbReference>
<feature type="domain" description="HTH luxR-type" evidence="7">
    <location>
        <begin position="201"/>
        <end position="266"/>
    </location>
</feature>
<evidence type="ECO:0000259" key="7">
    <source>
        <dbReference type="PROSITE" id="PS50043"/>
    </source>
</evidence>
<evidence type="ECO:0000256" key="1">
    <source>
        <dbReference type="ARBA" id="ARBA00022553"/>
    </source>
</evidence>
<evidence type="ECO:0000259" key="8">
    <source>
        <dbReference type="PROSITE" id="PS50110"/>
    </source>
</evidence>
<keyword evidence="1 5" id="KW-0597">Phosphoprotein</keyword>
<dbReference type="SUPFAM" id="SSF52172">
    <property type="entry name" value="CheY-like"/>
    <property type="match status" value="1"/>
</dbReference>
<dbReference type="GO" id="GO:0003677">
    <property type="term" value="F:DNA binding"/>
    <property type="evidence" value="ECO:0007669"/>
    <property type="project" value="UniProtKB-KW"/>
</dbReference>
<proteinExistence type="predicted"/>
<evidence type="ECO:0000313" key="9">
    <source>
        <dbReference type="EMBL" id="WTT14978.1"/>
    </source>
</evidence>
<dbReference type="Gene3D" id="3.40.50.2300">
    <property type="match status" value="1"/>
</dbReference>
<dbReference type="InterPro" id="IPR000792">
    <property type="entry name" value="Tscrpt_reg_LuxR_C"/>
</dbReference>
<dbReference type="CDD" id="cd06170">
    <property type="entry name" value="LuxR_C_like"/>
    <property type="match status" value="1"/>
</dbReference>
<dbReference type="GO" id="GO:0000160">
    <property type="term" value="P:phosphorelay signal transduction system"/>
    <property type="evidence" value="ECO:0007669"/>
    <property type="project" value="InterPro"/>
</dbReference>
<dbReference type="InterPro" id="IPR011006">
    <property type="entry name" value="CheY-like_superfamily"/>
</dbReference>
<dbReference type="PRINTS" id="PR00038">
    <property type="entry name" value="HTHLUXR"/>
</dbReference>
<evidence type="ECO:0000256" key="3">
    <source>
        <dbReference type="ARBA" id="ARBA00023125"/>
    </source>
</evidence>
<dbReference type="PANTHER" id="PTHR43214:SF24">
    <property type="entry name" value="TRANSCRIPTIONAL REGULATORY PROTEIN NARL-RELATED"/>
    <property type="match status" value="1"/>
</dbReference>
<keyword evidence="3" id="KW-0238">DNA-binding</keyword>
<feature type="modified residue" description="4-aspartylphosphate" evidence="5">
    <location>
        <position position="107"/>
    </location>
</feature>
<dbReference type="PANTHER" id="PTHR43214">
    <property type="entry name" value="TWO-COMPONENT RESPONSE REGULATOR"/>
    <property type="match status" value="1"/>
</dbReference>
<evidence type="ECO:0000256" key="4">
    <source>
        <dbReference type="ARBA" id="ARBA00023163"/>
    </source>
</evidence>
<dbReference type="PROSITE" id="PS50043">
    <property type="entry name" value="HTH_LUXR_2"/>
    <property type="match status" value="1"/>
</dbReference>
<dbReference type="InterPro" id="IPR001789">
    <property type="entry name" value="Sig_transdc_resp-reg_receiver"/>
</dbReference>
<evidence type="ECO:0000256" key="2">
    <source>
        <dbReference type="ARBA" id="ARBA00023015"/>
    </source>
</evidence>
<keyword evidence="2" id="KW-0805">Transcription regulation</keyword>
<dbReference type="PROSITE" id="PS50110">
    <property type="entry name" value="RESPONSE_REGULATORY"/>
    <property type="match status" value="1"/>
</dbReference>
<dbReference type="InterPro" id="IPR058245">
    <property type="entry name" value="NreC/VraR/RcsB-like_REC"/>
</dbReference>
<dbReference type="SMART" id="SM00448">
    <property type="entry name" value="REC"/>
    <property type="match status" value="1"/>
</dbReference>
<evidence type="ECO:0000256" key="6">
    <source>
        <dbReference type="SAM" id="MobiDB-lite"/>
    </source>
</evidence>
<name>A0AAU1ZTP5_9ACTN</name>
<feature type="region of interest" description="Disordered" evidence="6">
    <location>
        <begin position="1"/>
        <end position="27"/>
    </location>
</feature>
<reference evidence="9" key="1">
    <citation type="submission" date="2022-10" db="EMBL/GenBank/DDBJ databases">
        <title>The complete genomes of actinobacterial strains from the NBC collection.</title>
        <authorList>
            <person name="Joergensen T.S."/>
            <person name="Alvarez Arevalo M."/>
            <person name="Sterndorff E.B."/>
            <person name="Faurdal D."/>
            <person name="Vuksanovic O."/>
            <person name="Mourched A.-S."/>
            <person name="Charusanti P."/>
            <person name="Shaw S."/>
            <person name="Blin K."/>
            <person name="Weber T."/>
        </authorList>
    </citation>
    <scope>NUCLEOTIDE SEQUENCE</scope>
    <source>
        <strain evidence="9">NBC_00093</strain>
    </source>
</reference>
<dbReference type="Pfam" id="PF00072">
    <property type="entry name" value="Response_reg"/>
    <property type="match status" value="1"/>
</dbReference>
<dbReference type="InterPro" id="IPR039420">
    <property type="entry name" value="WalR-like"/>
</dbReference>